<name>A0ABP7WK10_9ACTN</name>
<dbReference type="Proteomes" id="UP001499984">
    <property type="component" value="Unassembled WGS sequence"/>
</dbReference>
<dbReference type="PANTHER" id="PTHR46648">
    <property type="entry name" value="HIT FAMILY PROTEIN 1"/>
    <property type="match status" value="1"/>
</dbReference>
<organism evidence="3 4">
    <name type="scientific">Streptomyces shaanxiensis</name>
    <dbReference type="NCBI Taxonomy" id="653357"/>
    <lineage>
        <taxon>Bacteria</taxon>
        <taxon>Bacillati</taxon>
        <taxon>Actinomycetota</taxon>
        <taxon>Actinomycetes</taxon>
        <taxon>Kitasatosporales</taxon>
        <taxon>Streptomycetaceae</taxon>
        <taxon>Streptomyces</taxon>
    </lineage>
</organism>
<dbReference type="PROSITE" id="PS51084">
    <property type="entry name" value="HIT_2"/>
    <property type="match status" value="1"/>
</dbReference>
<evidence type="ECO:0000313" key="4">
    <source>
        <dbReference type="Proteomes" id="UP001499984"/>
    </source>
</evidence>
<feature type="short sequence motif" description="Histidine triad motif" evidence="1">
    <location>
        <begin position="105"/>
        <end position="109"/>
    </location>
</feature>
<protein>
    <submittedName>
        <fullName evidence="3">HIT family protein</fullName>
    </submittedName>
</protein>
<dbReference type="EMBL" id="BAAAZY010000042">
    <property type="protein sequence ID" value="GAA4090490.1"/>
    <property type="molecule type" value="Genomic_DNA"/>
</dbReference>
<keyword evidence="4" id="KW-1185">Reference proteome</keyword>
<dbReference type="PANTHER" id="PTHR46648:SF1">
    <property type="entry name" value="ADENOSINE 5'-MONOPHOSPHORAMIDASE HNT1"/>
    <property type="match status" value="1"/>
</dbReference>
<evidence type="ECO:0000259" key="2">
    <source>
        <dbReference type="PROSITE" id="PS51084"/>
    </source>
</evidence>
<sequence length="152" mass="16581">MRGQAVTDDGCIFCAIARGQADASIVHEDESVIAFMDLQPVTPGHLLVIPKAHAVGLEDFQEDAGVQVWKVAHQLGRALRRSGLRCEGVNLFLADGEAAFQEVFHVHLHVFPRFTGDPFRIDADWRIQERDQLDKTAAAVRGGLAALGAGQR</sequence>
<evidence type="ECO:0000256" key="1">
    <source>
        <dbReference type="PROSITE-ProRule" id="PRU00464"/>
    </source>
</evidence>
<proteinExistence type="predicted"/>
<dbReference type="Pfam" id="PF01230">
    <property type="entry name" value="HIT"/>
    <property type="match status" value="1"/>
</dbReference>
<dbReference type="PROSITE" id="PS00892">
    <property type="entry name" value="HIT_1"/>
    <property type="match status" value="1"/>
</dbReference>
<dbReference type="Gene3D" id="3.30.428.10">
    <property type="entry name" value="HIT-like"/>
    <property type="match status" value="1"/>
</dbReference>
<accession>A0ABP7WK10</accession>
<reference evidence="4" key="1">
    <citation type="journal article" date="2019" name="Int. J. Syst. Evol. Microbiol.">
        <title>The Global Catalogue of Microorganisms (GCM) 10K type strain sequencing project: providing services to taxonomists for standard genome sequencing and annotation.</title>
        <authorList>
            <consortium name="The Broad Institute Genomics Platform"/>
            <consortium name="The Broad Institute Genome Sequencing Center for Infectious Disease"/>
            <person name="Wu L."/>
            <person name="Ma J."/>
        </authorList>
    </citation>
    <scope>NUCLEOTIDE SEQUENCE [LARGE SCALE GENOMIC DNA]</scope>
    <source>
        <strain evidence="4">JCM 16925</strain>
    </source>
</reference>
<comment type="caution">
    <text evidence="3">The sequence shown here is derived from an EMBL/GenBank/DDBJ whole genome shotgun (WGS) entry which is preliminary data.</text>
</comment>
<gene>
    <name evidence="3" type="ORF">GCM10022233_87220</name>
</gene>
<evidence type="ECO:0000313" key="3">
    <source>
        <dbReference type="EMBL" id="GAA4090490.1"/>
    </source>
</evidence>
<dbReference type="InterPro" id="IPR036265">
    <property type="entry name" value="HIT-like_sf"/>
</dbReference>
<dbReference type="InterPro" id="IPR001310">
    <property type="entry name" value="Histidine_triad_HIT"/>
</dbReference>
<dbReference type="PRINTS" id="PR00332">
    <property type="entry name" value="HISTRIAD"/>
</dbReference>
<dbReference type="SUPFAM" id="SSF54197">
    <property type="entry name" value="HIT-like"/>
    <property type="match status" value="1"/>
</dbReference>
<dbReference type="InterPro" id="IPR011146">
    <property type="entry name" value="HIT-like"/>
</dbReference>
<dbReference type="InterPro" id="IPR019808">
    <property type="entry name" value="Histidine_triad_CS"/>
</dbReference>
<feature type="domain" description="HIT" evidence="2">
    <location>
        <begin position="12"/>
        <end position="120"/>
    </location>
</feature>